<dbReference type="OrthoDB" id="2287167at2759"/>
<keyword evidence="3" id="KW-1185">Reference proteome</keyword>
<protein>
    <submittedName>
        <fullName evidence="2">Uncharacterized protein</fullName>
    </submittedName>
</protein>
<feature type="compositionally biased region" description="Polar residues" evidence="1">
    <location>
        <begin position="1"/>
        <end position="10"/>
    </location>
</feature>
<feature type="region of interest" description="Disordered" evidence="1">
    <location>
        <begin position="1"/>
        <end position="26"/>
    </location>
</feature>
<gene>
    <name evidence="2" type="ORF">G6F64_012911</name>
</gene>
<sequence length="209" mass="22541">MSHRGPTNHNPDTGTSSPTTPSHENKSAAIWHSFRAYSRSFKGTSVTAFEDKAAKSASRERRQARIWVQSPEKNSAIFDLEATTVSPAKFYAALSAQYPDAIGVVPVQQGSVHGTVIAFDSVEARTKACSIGVVVDGFTIIGTPTLPASSSVYRLSLDKLPIRRPNELAPLLTKVLKAYGHVLHVGLLLDPQTNLFFGKGYALLDVTTC</sequence>
<evidence type="ECO:0000313" key="3">
    <source>
        <dbReference type="Proteomes" id="UP000716291"/>
    </source>
</evidence>
<evidence type="ECO:0000313" key="2">
    <source>
        <dbReference type="EMBL" id="KAG1299023.1"/>
    </source>
</evidence>
<dbReference type="Proteomes" id="UP000716291">
    <property type="component" value="Unassembled WGS sequence"/>
</dbReference>
<name>A0A9P6WWC0_RHIOR</name>
<reference evidence="2" key="1">
    <citation type="journal article" date="2020" name="Microb. Genom.">
        <title>Genetic diversity of clinical and environmental Mucorales isolates obtained from an investigation of mucormycosis cases among solid organ transplant recipients.</title>
        <authorList>
            <person name="Nguyen M.H."/>
            <person name="Kaul D."/>
            <person name="Muto C."/>
            <person name="Cheng S.J."/>
            <person name="Richter R.A."/>
            <person name="Bruno V.M."/>
            <person name="Liu G."/>
            <person name="Beyhan S."/>
            <person name="Sundermann A.J."/>
            <person name="Mounaud S."/>
            <person name="Pasculle A.W."/>
            <person name="Nierman W.C."/>
            <person name="Driscoll E."/>
            <person name="Cumbie R."/>
            <person name="Clancy C.J."/>
            <person name="Dupont C.L."/>
        </authorList>
    </citation>
    <scope>NUCLEOTIDE SEQUENCE</scope>
    <source>
        <strain evidence="2">GL11</strain>
    </source>
</reference>
<comment type="caution">
    <text evidence="2">The sequence shown here is derived from an EMBL/GenBank/DDBJ whole genome shotgun (WGS) entry which is preliminary data.</text>
</comment>
<evidence type="ECO:0000256" key="1">
    <source>
        <dbReference type="SAM" id="MobiDB-lite"/>
    </source>
</evidence>
<organism evidence="2 3">
    <name type="scientific">Rhizopus oryzae</name>
    <name type="common">Mucormycosis agent</name>
    <name type="synonym">Rhizopus arrhizus var. delemar</name>
    <dbReference type="NCBI Taxonomy" id="64495"/>
    <lineage>
        <taxon>Eukaryota</taxon>
        <taxon>Fungi</taxon>
        <taxon>Fungi incertae sedis</taxon>
        <taxon>Mucoromycota</taxon>
        <taxon>Mucoromycotina</taxon>
        <taxon>Mucoromycetes</taxon>
        <taxon>Mucorales</taxon>
        <taxon>Mucorineae</taxon>
        <taxon>Rhizopodaceae</taxon>
        <taxon>Rhizopus</taxon>
    </lineage>
</organism>
<dbReference type="EMBL" id="JAANQT010004450">
    <property type="protein sequence ID" value="KAG1299023.1"/>
    <property type="molecule type" value="Genomic_DNA"/>
</dbReference>
<proteinExistence type="predicted"/>
<feature type="compositionally biased region" description="Low complexity" evidence="1">
    <location>
        <begin position="11"/>
        <end position="22"/>
    </location>
</feature>
<accession>A0A9P6WWC0</accession>
<dbReference type="AlphaFoldDB" id="A0A9P6WWC0"/>